<evidence type="ECO:0000313" key="2">
    <source>
        <dbReference type="Proteomes" id="UP001152622"/>
    </source>
</evidence>
<gene>
    <name evidence="1" type="ORF">SKAU_G00330230</name>
</gene>
<reference evidence="1" key="1">
    <citation type="journal article" date="2023" name="Science">
        <title>Genome structures resolve the early diversification of teleost fishes.</title>
        <authorList>
            <person name="Parey E."/>
            <person name="Louis A."/>
            <person name="Montfort J."/>
            <person name="Bouchez O."/>
            <person name="Roques C."/>
            <person name="Iampietro C."/>
            <person name="Lluch J."/>
            <person name="Castinel A."/>
            <person name="Donnadieu C."/>
            <person name="Desvignes T."/>
            <person name="Floi Bucao C."/>
            <person name="Jouanno E."/>
            <person name="Wen M."/>
            <person name="Mejri S."/>
            <person name="Dirks R."/>
            <person name="Jansen H."/>
            <person name="Henkel C."/>
            <person name="Chen W.J."/>
            <person name="Zahm M."/>
            <person name="Cabau C."/>
            <person name="Klopp C."/>
            <person name="Thompson A.W."/>
            <person name="Robinson-Rechavi M."/>
            <person name="Braasch I."/>
            <person name="Lecointre G."/>
            <person name="Bobe J."/>
            <person name="Postlethwait J.H."/>
            <person name="Berthelot C."/>
            <person name="Roest Crollius H."/>
            <person name="Guiguen Y."/>
        </authorList>
    </citation>
    <scope>NUCLEOTIDE SEQUENCE</scope>
    <source>
        <strain evidence="1">WJC10195</strain>
    </source>
</reference>
<organism evidence="1 2">
    <name type="scientific">Synaphobranchus kaupii</name>
    <name type="common">Kaup's arrowtooth eel</name>
    <dbReference type="NCBI Taxonomy" id="118154"/>
    <lineage>
        <taxon>Eukaryota</taxon>
        <taxon>Metazoa</taxon>
        <taxon>Chordata</taxon>
        <taxon>Craniata</taxon>
        <taxon>Vertebrata</taxon>
        <taxon>Euteleostomi</taxon>
        <taxon>Actinopterygii</taxon>
        <taxon>Neopterygii</taxon>
        <taxon>Teleostei</taxon>
        <taxon>Anguilliformes</taxon>
        <taxon>Synaphobranchidae</taxon>
        <taxon>Synaphobranchus</taxon>
    </lineage>
</organism>
<name>A0A9Q1IJQ5_SYNKA</name>
<keyword evidence="2" id="KW-1185">Reference proteome</keyword>
<comment type="caution">
    <text evidence="1">The sequence shown here is derived from an EMBL/GenBank/DDBJ whole genome shotgun (WGS) entry which is preliminary data.</text>
</comment>
<dbReference type="AlphaFoldDB" id="A0A9Q1IJQ5"/>
<accession>A0A9Q1IJQ5</accession>
<feature type="non-terminal residue" evidence="1">
    <location>
        <position position="1"/>
    </location>
</feature>
<dbReference type="Proteomes" id="UP001152622">
    <property type="component" value="Chromosome 14"/>
</dbReference>
<protein>
    <submittedName>
        <fullName evidence="1">Uncharacterized protein</fullName>
    </submittedName>
</protein>
<evidence type="ECO:0000313" key="1">
    <source>
        <dbReference type="EMBL" id="KAJ8343095.1"/>
    </source>
</evidence>
<proteinExistence type="predicted"/>
<dbReference type="EMBL" id="JAINUF010000014">
    <property type="protein sequence ID" value="KAJ8343095.1"/>
    <property type="molecule type" value="Genomic_DNA"/>
</dbReference>
<sequence length="87" mass="9664">CIILDPRRTRRKQQHGGAWQHTVLPGLGGAVVYVDQEPACYSAEDQEEDQGPRVTVAGTGSFQEIKSTRRCMITSAVFKKKWQASSD</sequence>